<feature type="non-terminal residue" evidence="1">
    <location>
        <position position="1"/>
    </location>
</feature>
<evidence type="ECO:0000313" key="1">
    <source>
        <dbReference type="EMBL" id="PAA67947.1"/>
    </source>
</evidence>
<organism evidence="1 2">
    <name type="scientific">Macrostomum lignano</name>
    <dbReference type="NCBI Taxonomy" id="282301"/>
    <lineage>
        <taxon>Eukaryota</taxon>
        <taxon>Metazoa</taxon>
        <taxon>Spiralia</taxon>
        <taxon>Lophotrochozoa</taxon>
        <taxon>Platyhelminthes</taxon>
        <taxon>Rhabditophora</taxon>
        <taxon>Macrostomorpha</taxon>
        <taxon>Macrostomida</taxon>
        <taxon>Macrostomidae</taxon>
        <taxon>Macrostomum</taxon>
    </lineage>
</organism>
<accession>A0A267F469</accession>
<proteinExistence type="predicted"/>
<keyword evidence="2" id="KW-1185">Reference proteome</keyword>
<comment type="caution">
    <text evidence="1">The sequence shown here is derived from an EMBL/GenBank/DDBJ whole genome shotgun (WGS) entry which is preliminary data.</text>
</comment>
<protein>
    <submittedName>
        <fullName evidence="1">Uncharacterized protein</fullName>
    </submittedName>
</protein>
<reference evidence="1 2" key="1">
    <citation type="submission" date="2017-06" db="EMBL/GenBank/DDBJ databases">
        <title>A platform for efficient transgenesis in Macrostomum lignano, a flatworm model organism for stem cell research.</title>
        <authorList>
            <person name="Berezikov E."/>
        </authorList>
    </citation>
    <scope>NUCLEOTIDE SEQUENCE [LARGE SCALE GENOMIC DNA]</scope>
    <source>
        <strain evidence="1">DV1</strain>
        <tissue evidence="1">Whole organism</tissue>
    </source>
</reference>
<dbReference type="AlphaFoldDB" id="A0A267F469"/>
<name>A0A267F469_9PLAT</name>
<dbReference type="EMBL" id="NIVC01001440">
    <property type="protein sequence ID" value="PAA67947.1"/>
    <property type="molecule type" value="Genomic_DNA"/>
</dbReference>
<gene>
    <name evidence="1" type="ORF">BOX15_Mlig032611g1</name>
</gene>
<dbReference type="Proteomes" id="UP000215902">
    <property type="component" value="Unassembled WGS sequence"/>
</dbReference>
<dbReference type="Gene3D" id="6.20.250.50">
    <property type="match status" value="1"/>
</dbReference>
<dbReference type="STRING" id="282301.A0A267F469"/>
<evidence type="ECO:0000313" key="2">
    <source>
        <dbReference type="Proteomes" id="UP000215902"/>
    </source>
</evidence>
<sequence length="78" mass="8270">LKTSATVWCWPTCTAPLSCANGPASSFWPTPPGSPSPGWDQMVRRQPHLVAEAFKALAAQAAPPMGPTPKKRMKLPAS</sequence>